<dbReference type="InterPro" id="IPR010982">
    <property type="entry name" value="Lambda_DNA-bd_dom_sf"/>
</dbReference>
<reference evidence="3" key="1">
    <citation type="submission" date="2020-10" db="EMBL/GenBank/DDBJ databases">
        <authorList>
            <person name="Castelo-Branco R."/>
            <person name="Eusebio N."/>
            <person name="Adriana R."/>
            <person name="Vieira A."/>
            <person name="Brugerolle De Fraissinette N."/>
            <person name="Rezende De Castro R."/>
            <person name="Schneider M.P."/>
            <person name="Vasconcelos V."/>
            <person name="Leao P.N."/>
        </authorList>
    </citation>
    <scope>NUCLEOTIDE SEQUENCE</scope>
    <source>
        <strain evidence="3">LEGE 12446</strain>
    </source>
</reference>
<dbReference type="SUPFAM" id="SSF47413">
    <property type="entry name" value="lambda repressor-like DNA-binding domains"/>
    <property type="match status" value="1"/>
</dbReference>
<keyword evidence="1" id="KW-0238">DNA-binding</keyword>
<proteinExistence type="predicted"/>
<organism evidence="3 4">
    <name type="scientific">Desmonostoc muscorum LEGE 12446</name>
    <dbReference type="NCBI Taxonomy" id="1828758"/>
    <lineage>
        <taxon>Bacteria</taxon>
        <taxon>Bacillati</taxon>
        <taxon>Cyanobacteriota</taxon>
        <taxon>Cyanophyceae</taxon>
        <taxon>Nostocales</taxon>
        <taxon>Nostocaceae</taxon>
        <taxon>Desmonostoc</taxon>
    </lineage>
</organism>
<comment type="caution">
    <text evidence="3">The sequence shown here is derived from an EMBL/GenBank/DDBJ whole genome shotgun (WGS) entry which is preliminary data.</text>
</comment>
<dbReference type="GO" id="GO:0003677">
    <property type="term" value="F:DNA binding"/>
    <property type="evidence" value="ECO:0007669"/>
    <property type="project" value="UniProtKB-KW"/>
</dbReference>
<dbReference type="PANTHER" id="PTHR46558">
    <property type="entry name" value="TRACRIPTIONAL REGULATORY PROTEIN-RELATED-RELATED"/>
    <property type="match status" value="1"/>
</dbReference>
<accession>A0A8J7AE80</accession>
<evidence type="ECO:0000256" key="1">
    <source>
        <dbReference type="ARBA" id="ARBA00023125"/>
    </source>
</evidence>
<keyword evidence="4" id="KW-1185">Reference proteome</keyword>
<dbReference type="EMBL" id="JADEXS010000201">
    <property type="protein sequence ID" value="MBE9023857.1"/>
    <property type="molecule type" value="Genomic_DNA"/>
</dbReference>
<gene>
    <name evidence="3" type="ORF">IQ276_15900</name>
</gene>
<sequence>MSSEHPFMKLRESLGLTQRQIAEVVGVTDQTVSNWERGVNLPRLTPMQTAKLCQITRLSIEELAQLFNQ</sequence>
<evidence type="ECO:0000259" key="2">
    <source>
        <dbReference type="PROSITE" id="PS50943"/>
    </source>
</evidence>
<dbReference type="Proteomes" id="UP000622533">
    <property type="component" value="Unassembled WGS sequence"/>
</dbReference>
<evidence type="ECO:0000313" key="3">
    <source>
        <dbReference type="EMBL" id="MBE9023857.1"/>
    </source>
</evidence>
<protein>
    <submittedName>
        <fullName evidence="3">Helix-turn-helix transcriptional regulator</fullName>
    </submittedName>
</protein>
<feature type="domain" description="HTH cro/C1-type" evidence="2">
    <location>
        <begin position="9"/>
        <end position="63"/>
    </location>
</feature>
<dbReference type="SMART" id="SM00530">
    <property type="entry name" value="HTH_XRE"/>
    <property type="match status" value="1"/>
</dbReference>
<dbReference type="PROSITE" id="PS50943">
    <property type="entry name" value="HTH_CROC1"/>
    <property type="match status" value="1"/>
</dbReference>
<dbReference type="Pfam" id="PF01381">
    <property type="entry name" value="HTH_3"/>
    <property type="match status" value="1"/>
</dbReference>
<dbReference type="InterPro" id="IPR001387">
    <property type="entry name" value="Cro/C1-type_HTH"/>
</dbReference>
<dbReference type="PANTHER" id="PTHR46558:SF4">
    <property type="entry name" value="DNA-BIDING PHAGE PROTEIN"/>
    <property type="match status" value="1"/>
</dbReference>
<evidence type="ECO:0000313" key="4">
    <source>
        <dbReference type="Proteomes" id="UP000622533"/>
    </source>
</evidence>
<dbReference type="CDD" id="cd00093">
    <property type="entry name" value="HTH_XRE"/>
    <property type="match status" value="1"/>
</dbReference>
<dbReference type="AlphaFoldDB" id="A0A8J7AE80"/>
<name>A0A8J7AE80_DESMC</name>
<dbReference type="Gene3D" id="1.10.260.40">
    <property type="entry name" value="lambda repressor-like DNA-binding domains"/>
    <property type="match status" value="1"/>
</dbReference>